<dbReference type="PANTHER" id="PTHR43163">
    <property type="entry name" value="DIPEPTIDE TRANSPORT SYSTEM PERMEASE PROTEIN DPPB-RELATED"/>
    <property type="match status" value="1"/>
</dbReference>
<evidence type="ECO:0000256" key="2">
    <source>
        <dbReference type="ARBA" id="ARBA00022448"/>
    </source>
</evidence>
<reference evidence="9 10" key="1">
    <citation type="submission" date="2017-09" db="EMBL/GenBank/DDBJ databases">
        <title>Sequencing the genomes of two abundant thermophiles in Great Basin hot springs: Thermocrinis jamiesonii and novel Chloroflexi Thermoflexus hugenholtzii.</title>
        <authorList>
            <person name="Hedlund B."/>
        </authorList>
    </citation>
    <scope>NUCLEOTIDE SEQUENCE [LARGE SCALE GENOMIC DNA]</scope>
    <source>
        <strain evidence="9 10">G233</strain>
    </source>
</reference>
<evidence type="ECO:0000313" key="9">
    <source>
        <dbReference type="EMBL" id="PFG75030.1"/>
    </source>
</evidence>
<evidence type="ECO:0000256" key="7">
    <source>
        <dbReference type="RuleBase" id="RU363032"/>
    </source>
</evidence>
<dbReference type="GO" id="GO:0055085">
    <property type="term" value="P:transmembrane transport"/>
    <property type="evidence" value="ECO:0007669"/>
    <property type="project" value="InterPro"/>
</dbReference>
<evidence type="ECO:0000256" key="3">
    <source>
        <dbReference type="ARBA" id="ARBA00022475"/>
    </source>
</evidence>
<keyword evidence="6 7" id="KW-0472">Membrane</keyword>
<keyword evidence="3" id="KW-1003">Cell membrane</keyword>
<dbReference type="Proteomes" id="UP000223071">
    <property type="component" value="Unassembled WGS sequence"/>
</dbReference>
<dbReference type="Pfam" id="PF19300">
    <property type="entry name" value="BPD_transp_1_N"/>
    <property type="match status" value="1"/>
</dbReference>
<keyword evidence="5 7" id="KW-1133">Transmembrane helix</keyword>
<keyword evidence="10" id="KW-1185">Reference proteome</keyword>
<feature type="domain" description="ABC transmembrane type-1" evidence="8">
    <location>
        <begin position="99"/>
        <end position="299"/>
    </location>
</feature>
<keyword evidence="2 7" id="KW-0813">Transport</keyword>
<keyword evidence="4 7" id="KW-0812">Transmembrane</keyword>
<evidence type="ECO:0000259" key="8">
    <source>
        <dbReference type="PROSITE" id="PS50928"/>
    </source>
</evidence>
<evidence type="ECO:0000313" key="10">
    <source>
        <dbReference type="Proteomes" id="UP000223071"/>
    </source>
</evidence>
<evidence type="ECO:0000256" key="6">
    <source>
        <dbReference type="ARBA" id="ARBA00023136"/>
    </source>
</evidence>
<dbReference type="SUPFAM" id="SSF161098">
    <property type="entry name" value="MetI-like"/>
    <property type="match status" value="1"/>
</dbReference>
<dbReference type="GO" id="GO:0005886">
    <property type="term" value="C:plasma membrane"/>
    <property type="evidence" value="ECO:0007669"/>
    <property type="project" value="UniProtKB-SubCell"/>
</dbReference>
<dbReference type="PANTHER" id="PTHR43163:SF6">
    <property type="entry name" value="DIPEPTIDE TRANSPORT SYSTEM PERMEASE PROTEIN DPPB-RELATED"/>
    <property type="match status" value="1"/>
</dbReference>
<dbReference type="PROSITE" id="PS50928">
    <property type="entry name" value="ABC_TM1"/>
    <property type="match status" value="1"/>
</dbReference>
<protein>
    <submittedName>
        <fullName evidence="9">Peptide/nickel transport system permease protein</fullName>
    </submittedName>
</protein>
<name>A0A2A9HIS3_TEPT2</name>
<sequence length="314" mass="33225">MVRFVGSRVLQAAGVLVLVSLIAFSLLKVAPGDPAQRIAAERGGEIVSSREIEAVRGELGLDRPIWEQYAAWLSDTLRLNLGTSYVNREPVAKLIRERFPASFALAAATVAISTALGVPLGVLAAARRGPLDTAVRTLSLVLASMPSFWLSLLAIWLFAAELRWLPAIADLSPRGLVLPVAVLALRTSAMLIRVTRATVIEALALPHVTVARGRGLPERLVVTRHAVRNALVPVITVIGLDFATLLAGAAVVEWVFAYPGVGRLGVQAALNGDVPVVLGFVLFASVALVVVNTVVDILCGLLDPTVRPARTVTA</sequence>
<feature type="transmembrane region" description="Helical" evidence="7">
    <location>
        <begin position="138"/>
        <end position="159"/>
    </location>
</feature>
<proteinExistence type="inferred from homology"/>
<dbReference type="InterPro" id="IPR045621">
    <property type="entry name" value="BPD_transp_1_N"/>
</dbReference>
<dbReference type="InterPro" id="IPR035906">
    <property type="entry name" value="MetI-like_sf"/>
</dbReference>
<evidence type="ECO:0000256" key="5">
    <source>
        <dbReference type="ARBA" id="ARBA00022989"/>
    </source>
</evidence>
<comment type="subcellular location">
    <subcellularLocation>
        <location evidence="1 7">Cell membrane</location>
        <topology evidence="1 7">Multi-pass membrane protein</topology>
    </subcellularLocation>
</comment>
<dbReference type="AlphaFoldDB" id="A0A2A9HIS3"/>
<dbReference type="RefSeq" id="WP_098504373.1">
    <property type="nucleotide sequence ID" value="NZ_PDJQ01000001.1"/>
</dbReference>
<gene>
    <name evidence="9" type="ORF">A9A59_2290</name>
</gene>
<organism evidence="9 10">
    <name type="scientific">Tepidiforma thermophila (strain KCTC 52669 / CGMCC 1.13589 / G233)</name>
    <dbReference type="NCBI Taxonomy" id="2761530"/>
    <lineage>
        <taxon>Bacteria</taxon>
        <taxon>Bacillati</taxon>
        <taxon>Chloroflexota</taxon>
        <taxon>Tepidiformia</taxon>
        <taxon>Tepidiformales</taxon>
        <taxon>Tepidiformaceae</taxon>
        <taxon>Tepidiforma</taxon>
    </lineage>
</organism>
<dbReference type="CDD" id="cd06261">
    <property type="entry name" value="TM_PBP2"/>
    <property type="match status" value="1"/>
</dbReference>
<dbReference type="Pfam" id="PF00528">
    <property type="entry name" value="BPD_transp_1"/>
    <property type="match status" value="1"/>
</dbReference>
<feature type="transmembrane region" description="Helical" evidence="7">
    <location>
        <begin position="171"/>
        <end position="192"/>
    </location>
</feature>
<dbReference type="EMBL" id="PDJQ01000001">
    <property type="protein sequence ID" value="PFG75030.1"/>
    <property type="molecule type" value="Genomic_DNA"/>
</dbReference>
<evidence type="ECO:0000256" key="1">
    <source>
        <dbReference type="ARBA" id="ARBA00004651"/>
    </source>
</evidence>
<feature type="transmembrane region" description="Helical" evidence="7">
    <location>
        <begin position="9"/>
        <end position="27"/>
    </location>
</feature>
<feature type="transmembrane region" description="Helical" evidence="7">
    <location>
        <begin position="230"/>
        <end position="256"/>
    </location>
</feature>
<feature type="transmembrane region" description="Helical" evidence="7">
    <location>
        <begin position="103"/>
        <end position="126"/>
    </location>
</feature>
<comment type="caution">
    <text evidence="9">The sequence shown here is derived from an EMBL/GenBank/DDBJ whole genome shotgun (WGS) entry which is preliminary data.</text>
</comment>
<feature type="transmembrane region" description="Helical" evidence="7">
    <location>
        <begin position="276"/>
        <end position="302"/>
    </location>
</feature>
<accession>A0A2A9HIS3</accession>
<dbReference type="Gene3D" id="1.10.3720.10">
    <property type="entry name" value="MetI-like"/>
    <property type="match status" value="1"/>
</dbReference>
<dbReference type="InterPro" id="IPR000515">
    <property type="entry name" value="MetI-like"/>
</dbReference>
<evidence type="ECO:0000256" key="4">
    <source>
        <dbReference type="ARBA" id="ARBA00022692"/>
    </source>
</evidence>
<comment type="similarity">
    <text evidence="7">Belongs to the binding-protein-dependent transport system permease family.</text>
</comment>